<name>A0A0M3J6T6_ANISI</name>
<dbReference type="PANTHER" id="PTHR23324:SF88">
    <property type="entry name" value="CRAL-TRIO DOMAIN-CONTAINING PROTEIN"/>
    <property type="match status" value="1"/>
</dbReference>
<sequence length="208" mass="23804">LLGYDKEGNVISFQMIGKLDTDGLLSCVKNSDLYLLRIAESEGTMNLIRMNEKLSGHQLGTTVIFDLEGLSTDMLSRSAIKMITSMLSQLQEMFPDVIRKIFIIRSPPFIQMVWSLISPCLAKQTKEKINFLGTDWKAKLSECIAPSVLYEEWGGSRPPDQRYSRICQTGKIPRELRYTLILFHFILRYQLITSFLSDYLATCLRSQC</sequence>
<dbReference type="WBParaSite" id="ASIM_0000327701-mRNA-1">
    <property type="protein sequence ID" value="ASIM_0000327701-mRNA-1"/>
    <property type="gene ID" value="ASIM_0000327701"/>
</dbReference>
<dbReference type="AlphaFoldDB" id="A0A0M3J6T6"/>
<dbReference type="CDD" id="cd00170">
    <property type="entry name" value="SEC14"/>
    <property type="match status" value="1"/>
</dbReference>
<proteinExistence type="predicted"/>
<protein>
    <submittedName>
        <fullName evidence="2">CRAL-TRIO domain-containing protein</fullName>
    </submittedName>
</protein>
<evidence type="ECO:0000259" key="1">
    <source>
        <dbReference type="PROSITE" id="PS50191"/>
    </source>
</evidence>
<dbReference type="SUPFAM" id="SSF52087">
    <property type="entry name" value="CRAL/TRIO domain"/>
    <property type="match status" value="1"/>
</dbReference>
<organism evidence="2">
    <name type="scientific">Anisakis simplex</name>
    <name type="common">Herring worm</name>
    <dbReference type="NCBI Taxonomy" id="6269"/>
    <lineage>
        <taxon>Eukaryota</taxon>
        <taxon>Metazoa</taxon>
        <taxon>Ecdysozoa</taxon>
        <taxon>Nematoda</taxon>
        <taxon>Chromadorea</taxon>
        <taxon>Rhabditida</taxon>
        <taxon>Spirurina</taxon>
        <taxon>Ascaridomorpha</taxon>
        <taxon>Ascaridoidea</taxon>
        <taxon>Anisakidae</taxon>
        <taxon>Anisakis</taxon>
        <taxon>Anisakis simplex complex</taxon>
    </lineage>
</organism>
<dbReference type="PROSITE" id="PS50191">
    <property type="entry name" value="CRAL_TRIO"/>
    <property type="match status" value="1"/>
</dbReference>
<dbReference type="Gene3D" id="3.40.525.10">
    <property type="entry name" value="CRAL-TRIO lipid binding domain"/>
    <property type="match status" value="1"/>
</dbReference>
<dbReference type="InterPro" id="IPR051064">
    <property type="entry name" value="SEC14/CRAL-TRIO_domain"/>
</dbReference>
<reference evidence="2" key="1">
    <citation type="submission" date="2017-02" db="UniProtKB">
        <authorList>
            <consortium name="WormBaseParasite"/>
        </authorList>
    </citation>
    <scope>IDENTIFICATION</scope>
</reference>
<dbReference type="PANTHER" id="PTHR23324">
    <property type="entry name" value="SEC14 RELATED PROTEIN"/>
    <property type="match status" value="1"/>
</dbReference>
<dbReference type="SMART" id="SM00516">
    <property type="entry name" value="SEC14"/>
    <property type="match status" value="1"/>
</dbReference>
<accession>A0A0M3J6T6</accession>
<feature type="domain" description="CRAL-TRIO" evidence="1">
    <location>
        <begin position="1"/>
        <end position="161"/>
    </location>
</feature>
<dbReference type="InterPro" id="IPR036865">
    <property type="entry name" value="CRAL-TRIO_dom_sf"/>
</dbReference>
<evidence type="ECO:0000313" key="2">
    <source>
        <dbReference type="WBParaSite" id="ASIM_0000327701-mRNA-1"/>
    </source>
</evidence>
<dbReference type="InterPro" id="IPR001251">
    <property type="entry name" value="CRAL-TRIO_dom"/>
</dbReference>
<dbReference type="GO" id="GO:0005737">
    <property type="term" value="C:cytoplasm"/>
    <property type="evidence" value="ECO:0007669"/>
    <property type="project" value="TreeGrafter"/>
</dbReference>
<dbReference type="Pfam" id="PF00650">
    <property type="entry name" value="CRAL_TRIO"/>
    <property type="match status" value="1"/>
</dbReference>